<comment type="caution">
    <text evidence="2">The sequence shown here is derived from an EMBL/GenBank/DDBJ whole genome shotgun (WGS) entry which is preliminary data.</text>
</comment>
<dbReference type="PANTHER" id="PTHR39168:SF2">
    <property type="entry name" value="HTH-TYPE TRANSCRIPTIONAL REGULATOR CMTR"/>
    <property type="match status" value="1"/>
</dbReference>
<dbReference type="Pfam" id="PF01022">
    <property type="entry name" value="HTH_5"/>
    <property type="match status" value="1"/>
</dbReference>
<evidence type="ECO:0000259" key="1">
    <source>
        <dbReference type="PROSITE" id="PS50987"/>
    </source>
</evidence>
<dbReference type="PRINTS" id="PR00778">
    <property type="entry name" value="HTHARSR"/>
</dbReference>
<dbReference type="AlphaFoldDB" id="A0A085GDA8"/>
<dbReference type="RefSeq" id="WP_034790490.1">
    <property type="nucleotide sequence ID" value="NZ_JMPJ01000047.1"/>
</dbReference>
<dbReference type="Proteomes" id="UP000028640">
    <property type="component" value="Unassembled WGS sequence"/>
</dbReference>
<reference evidence="2 3" key="1">
    <citation type="submission" date="2014-05" db="EMBL/GenBank/DDBJ databases">
        <title>ATOL: Assembling a taxonomically balanced genome-scale reconstruction of the evolutionary history of the Enterobacteriaceae.</title>
        <authorList>
            <person name="Plunkett G.III."/>
            <person name="Neeno-Eckwall E.C."/>
            <person name="Glasner J.D."/>
            <person name="Perna N.T."/>
        </authorList>
    </citation>
    <scope>NUCLEOTIDE SEQUENCE [LARGE SCALE GENOMIC DNA]</scope>
    <source>
        <strain evidence="2 3">ATCC 33852</strain>
    </source>
</reference>
<dbReference type="GO" id="GO:0003700">
    <property type="term" value="F:DNA-binding transcription factor activity"/>
    <property type="evidence" value="ECO:0007669"/>
    <property type="project" value="InterPro"/>
</dbReference>
<dbReference type="eggNOG" id="COG0640">
    <property type="taxonomic scope" value="Bacteria"/>
</dbReference>
<dbReference type="STRING" id="910964.GEAM_1686"/>
<dbReference type="InterPro" id="IPR052543">
    <property type="entry name" value="HTH_Metal-responsive_Reg"/>
</dbReference>
<dbReference type="GeneID" id="78380034"/>
<keyword evidence="3" id="KW-1185">Reference proteome</keyword>
<name>A0A085GDA8_EWIA3</name>
<dbReference type="GO" id="GO:0046686">
    <property type="term" value="P:response to cadmium ion"/>
    <property type="evidence" value="ECO:0007669"/>
    <property type="project" value="TreeGrafter"/>
</dbReference>
<accession>A0A085GDA8</accession>
<gene>
    <name evidence="2" type="ORF">GEAM_1686</name>
</gene>
<dbReference type="GO" id="GO:0097063">
    <property type="term" value="F:cadmium ion sensor activity"/>
    <property type="evidence" value="ECO:0007669"/>
    <property type="project" value="TreeGrafter"/>
</dbReference>
<dbReference type="InterPro" id="IPR036390">
    <property type="entry name" value="WH_DNA-bd_sf"/>
</dbReference>
<evidence type="ECO:0000313" key="2">
    <source>
        <dbReference type="EMBL" id="KFC81703.1"/>
    </source>
</evidence>
<dbReference type="GO" id="GO:0003677">
    <property type="term" value="F:DNA binding"/>
    <property type="evidence" value="ECO:0007669"/>
    <property type="project" value="TreeGrafter"/>
</dbReference>
<proteinExistence type="predicted"/>
<dbReference type="PANTHER" id="PTHR39168">
    <property type="entry name" value="TRANSCRIPTIONAL REGULATOR-RELATED"/>
    <property type="match status" value="1"/>
</dbReference>
<protein>
    <submittedName>
        <fullName evidence="2">ArsR family transcriptional regulator</fullName>
    </submittedName>
</protein>
<dbReference type="OrthoDB" id="9797716at2"/>
<dbReference type="InterPro" id="IPR001845">
    <property type="entry name" value="HTH_ArsR_DNA-bd_dom"/>
</dbReference>
<evidence type="ECO:0000313" key="3">
    <source>
        <dbReference type="Proteomes" id="UP000028640"/>
    </source>
</evidence>
<dbReference type="CDD" id="cd00090">
    <property type="entry name" value="HTH_ARSR"/>
    <property type="match status" value="1"/>
</dbReference>
<dbReference type="GO" id="GO:0032791">
    <property type="term" value="F:lead ion binding"/>
    <property type="evidence" value="ECO:0007669"/>
    <property type="project" value="TreeGrafter"/>
</dbReference>
<dbReference type="SMART" id="SM00418">
    <property type="entry name" value="HTH_ARSR"/>
    <property type="match status" value="1"/>
</dbReference>
<dbReference type="NCBIfam" id="NF033788">
    <property type="entry name" value="HTH_metalloreg"/>
    <property type="match status" value="1"/>
</dbReference>
<dbReference type="SUPFAM" id="SSF46785">
    <property type="entry name" value="Winged helix' DNA-binding domain"/>
    <property type="match status" value="1"/>
</dbReference>
<dbReference type="Gene3D" id="1.10.10.10">
    <property type="entry name" value="Winged helix-like DNA-binding domain superfamily/Winged helix DNA-binding domain"/>
    <property type="match status" value="1"/>
</dbReference>
<dbReference type="GO" id="GO:0010288">
    <property type="term" value="P:response to lead ion"/>
    <property type="evidence" value="ECO:0007669"/>
    <property type="project" value="TreeGrafter"/>
</dbReference>
<dbReference type="InterPro" id="IPR036388">
    <property type="entry name" value="WH-like_DNA-bd_sf"/>
</dbReference>
<organism evidence="2 3">
    <name type="scientific">Ewingella americana (strain ATCC 33852 / DSM 4580 / CCUG 14506 / JCM 5911 / LMG 7869 / NCTC 12157 / CDC 1468-78)</name>
    <dbReference type="NCBI Taxonomy" id="910964"/>
    <lineage>
        <taxon>Bacteria</taxon>
        <taxon>Pseudomonadati</taxon>
        <taxon>Pseudomonadota</taxon>
        <taxon>Gammaproteobacteria</taxon>
        <taxon>Enterobacterales</taxon>
        <taxon>Yersiniaceae</taxon>
        <taxon>Ewingella</taxon>
    </lineage>
</organism>
<feature type="domain" description="HTH arsR-type" evidence="1">
    <location>
        <begin position="1"/>
        <end position="97"/>
    </location>
</feature>
<sequence length="228" mass="25039">MDNIDIEDRLAALAAAMADKTRTRMLCLLMDGRAYTATEMSAAVDVAASTTSAHLARLLEQNLISCVKQGRYRYFRLAGLEVAQLLESLMAMAGVERPVVKSSTPGALQFARTCYDHMAGDVAVKLHDSLFRAGWLSGDQQYQLSDVGREKLTALGVDCSQPASRRHFACSCLDWSERKAHLGGALGAAILATFERKEWVLRQLDSRQLAVTAQGKKALARYFSIHLD</sequence>
<dbReference type="PROSITE" id="PS50987">
    <property type="entry name" value="HTH_ARSR_2"/>
    <property type="match status" value="1"/>
</dbReference>
<dbReference type="EMBL" id="JMPJ01000047">
    <property type="protein sequence ID" value="KFC81703.1"/>
    <property type="molecule type" value="Genomic_DNA"/>
</dbReference>
<dbReference type="InterPro" id="IPR011991">
    <property type="entry name" value="ArsR-like_HTH"/>
</dbReference>